<proteinExistence type="predicted"/>
<accession>A0ABR2F239</accession>
<name>A0ABR2F239_9ROSI</name>
<evidence type="ECO:0000313" key="1">
    <source>
        <dbReference type="EMBL" id="KAK8569018.1"/>
    </source>
</evidence>
<dbReference type="EMBL" id="JBBPBM010000009">
    <property type="protein sequence ID" value="KAK8569018.1"/>
    <property type="molecule type" value="Genomic_DNA"/>
</dbReference>
<organism evidence="1 2">
    <name type="scientific">Hibiscus sabdariffa</name>
    <name type="common">roselle</name>
    <dbReference type="NCBI Taxonomy" id="183260"/>
    <lineage>
        <taxon>Eukaryota</taxon>
        <taxon>Viridiplantae</taxon>
        <taxon>Streptophyta</taxon>
        <taxon>Embryophyta</taxon>
        <taxon>Tracheophyta</taxon>
        <taxon>Spermatophyta</taxon>
        <taxon>Magnoliopsida</taxon>
        <taxon>eudicotyledons</taxon>
        <taxon>Gunneridae</taxon>
        <taxon>Pentapetalae</taxon>
        <taxon>rosids</taxon>
        <taxon>malvids</taxon>
        <taxon>Malvales</taxon>
        <taxon>Malvaceae</taxon>
        <taxon>Malvoideae</taxon>
        <taxon>Hibiscus</taxon>
    </lineage>
</organism>
<dbReference type="Proteomes" id="UP001472677">
    <property type="component" value="Unassembled WGS sequence"/>
</dbReference>
<evidence type="ECO:0000313" key="2">
    <source>
        <dbReference type="Proteomes" id="UP001472677"/>
    </source>
</evidence>
<comment type="caution">
    <text evidence="1">The sequence shown here is derived from an EMBL/GenBank/DDBJ whole genome shotgun (WGS) entry which is preliminary data.</text>
</comment>
<gene>
    <name evidence="1" type="ORF">V6N12_007551</name>
</gene>
<sequence>MVASSTPIKIFFNEEIRKDEHEKFINSMTAAKRAKMLADLCKSGTTWTVSPKGSRSVKRVALIGQARRWNHFLKANLIPTTHNEIVSKECMESLHSIIVGRN</sequence>
<reference evidence="1 2" key="1">
    <citation type="journal article" date="2024" name="G3 (Bethesda)">
        <title>Genome assembly of Hibiscus sabdariffa L. provides insights into metabolisms of medicinal natural products.</title>
        <authorList>
            <person name="Kim T."/>
        </authorList>
    </citation>
    <scope>NUCLEOTIDE SEQUENCE [LARGE SCALE GENOMIC DNA]</scope>
    <source>
        <strain evidence="1">TK-2024</strain>
        <tissue evidence="1">Old leaves</tissue>
    </source>
</reference>
<protein>
    <submittedName>
        <fullName evidence="1">Uncharacterized protein</fullName>
    </submittedName>
</protein>
<keyword evidence="2" id="KW-1185">Reference proteome</keyword>